<dbReference type="InterPro" id="IPR036249">
    <property type="entry name" value="Thioredoxin-like_sf"/>
</dbReference>
<dbReference type="Pfam" id="PF02630">
    <property type="entry name" value="SCO1-SenC"/>
    <property type="match status" value="1"/>
</dbReference>
<accession>A0A839GQE5</accession>
<comment type="caution">
    <text evidence="6">The sequence shown here is derived from an EMBL/GenBank/DDBJ whole genome shotgun (WGS) entry which is preliminary data.</text>
</comment>
<evidence type="ECO:0000313" key="6">
    <source>
        <dbReference type="EMBL" id="MBA9079019.1"/>
    </source>
</evidence>
<dbReference type="RefSeq" id="WP_182514053.1">
    <property type="nucleotide sequence ID" value="NZ_JACJIQ010000017.1"/>
</dbReference>
<dbReference type="InterPro" id="IPR013766">
    <property type="entry name" value="Thioredoxin_domain"/>
</dbReference>
<keyword evidence="2 3" id="KW-0186">Copper</keyword>
<reference evidence="6 7" key="1">
    <citation type="submission" date="2020-08" db="EMBL/GenBank/DDBJ databases">
        <title>Genomic Encyclopedia of Type Strains, Phase IV (KMG-IV): sequencing the most valuable type-strain genomes for metagenomic binning, comparative biology and taxonomic classification.</title>
        <authorList>
            <person name="Goeker M."/>
        </authorList>
    </citation>
    <scope>NUCLEOTIDE SEQUENCE [LARGE SCALE GENOMIC DNA]</scope>
    <source>
        <strain evidence="6 7">DSM 29854</strain>
    </source>
</reference>
<dbReference type="EMBL" id="JACJIQ010000017">
    <property type="protein sequence ID" value="MBA9079019.1"/>
    <property type="molecule type" value="Genomic_DNA"/>
</dbReference>
<evidence type="ECO:0000313" key="7">
    <source>
        <dbReference type="Proteomes" id="UP000563094"/>
    </source>
</evidence>
<evidence type="ECO:0000256" key="2">
    <source>
        <dbReference type="ARBA" id="ARBA00023008"/>
    </source>
</evidence>
<dbReference type="PANTHER" id="PTHR12151:SF25">
    <property type="entry name" value="LINALOOL DEHYDRATASE_ISOMERASE DOMAIN-CONTAINING PROTEIN"/>
    <property type="match status" value="1"/>
</dbReference>
<protein>
    <submittedName>
        <fullName evidence="6">Protein SCO1/2</fullName>
    </submittedName>
</protein>
<feature type="binding site" evidence="3">
    <location>
        <position position="68"/>
    </location>
    <ligand>
        <name>Cu cation</name>
        <dbReference type="ChEBI" id="CHEBI:23378"/>
    </ligand>
</feature>
<feature type="binding site" evidence="3">
    <location>
        <position position="64"/>
    </location>
    <ligand>
        <name>Cu cation</name>
        <dbReference type="ChEBI" id="CHEBI:23378"/>
    </ligand>
</feature>
<gene>
    <name evidence="6" type="ORF">FHS90_003753</name>
</gene>
<dbReference type="SUPFAM" id="SSF52833">
    <property type="entry name" value="Thioredoxin-like"/>
    <property type="match status" value="1"/>
</dbReference>
<dbReference type="Proteomes" id="UP000563094">
    <property type="component" value="Unassembled WGS sequence"/>
</dbReference>
<evidence type="ECO:0000256" key="1">
    <source>
        <dbReference type="ARBA" id="ARBA00010996"/>
    </source>
</evidence>
<feature type="disulfide bond" description="Redox-active" evidence="4">
    <location>
        <begin position="64"/>
        <end position="68"/>
    </location>
</feature>
<keyword evidence="3" id="KW-0479">Metal-binding</keyword>
<sequence length="198" mass="22475">MNRYSLRTYFPATVDSTLVQGQWQFDTLYHKVPPFSFTSQTGASFSQKELQGKVFVANFFYTSCQGICKQVSTQLARVHDAFRFQPDVRLVSFTVNPEQDLVPQLKEYSDSFRADPSRWIFLTGPKPQIQALAAQGFKLPVVAAAGDSAELELHKQLMLVDKQKRIRGIYDGTSAKEIDRLITEINVLLSEYETDHGK</sequence>
<dbReference type="GO" id="GO:0046872">
    <property type="term" value="F:metal ion binding"/>
    <property type="evidence" value="ECO:0007669"/>
    <property type="project" value="UniProtKB-KW"/>
</dbReference>
<dbReference type="InterPro" id="IPR003782">
    <property type="entry name" value="SCO1/SenC"/>
</dbReference>
<evidence type="ECO:0000256" key="3">
    <source>
        <dbReference type="PIRSR" id="PIRSR603782-1"/>
    </source>
</evidence>
<evidence type="ECO:0000256" key="4">
    <source>
        <dbReference type="PIRSR" id="PIRSR603782-2"/>
    </source>
</evidence>
<keyword evidence="4" id="KW-1015">Disulfide bond</keyword>
<comment type="similarity">
    <text evidence="1">Belongs to the SCO1/2 family.</text>
</comment>
<dbReference type="CDD" id="cd02968">
    <property type="entry name" value="SCO"/>
    <property type="match status" value="1"/>
</dbReference>
<organism evidence="6 7">
    <name type="scientific">Rufibacter quisquiliarum</name>
    <dbReference type="NCBI Taxonomy" id="1549639"/>
    <lineage>
        <taxon>Bacteria</taxon>
        <taxon>Pseudomonadati</taxon>
        <taxon>Bacteroidota</taxon>
        <taxon>Cytophagia</taxon>
        <taxon>Cytophagales</taxon>
        <taxon>Hymenobacteraceae</taxon>
        <taxon>Rufibacter</taxon>
    </lineage>
</organism>
<keyword evidence="7" id="KW-1185">Reference proteome</keyword>
<dbReference type="PANTHER" id="PTHR12151">
    <property type="entry name" value="ELECTRON TRANSPORT PROTIN SCO1/SENC FAMILY MEMBER"/>
    <property type="match status" value="1"/>
</dbReference>
<dbReference type="Gene3D" id="3.40.30.10">
    <property type="entry name" value="Glutaredoxin"/>
    <property type="match status" value="1"/>
</dbReference>
<name>A0A839GQE5_9BACT</name>
<feature type="domain" description="Thioredoxin" evidence="5">
    <location>
        <begin position="26"/>
        <end position="190"/>
    </location>
</feature>
<dbReference type="PROSITE" id="PS51352">
    <property type="entry name" value="THIOREDOXIN_2"/>
    <property type="match status" value="1"/>
</dbReference>
<proteinExistence type="inferred from homology"/>
<evidence type="ECO:0000259" key="5">
    <source>
        <dbReference type="PROSITE" id="PS51352"/>
    </source>
</evidence>
<dbReference type="AlphaFoldDB" id="A0A839GQE5"/>
<feature type="binding site" evidence="3">
    <location>
        <position position="154"/>
    </location>
    <ligand>
        <name>Cu cation</name>
        <dbReference type="ChEBI" id="CHEBI:23378"/>
    </ligand>
</feature>